<dbReference type="Proteomes" id="UP000605201">
    <property type="component" value="Unassembled WGS sequence"/>
</dbReference>
<name>A0A8J6P0E8_9BACT</name>
<dbReference type="PANTHER" id="PTHR34704">
    <property type="entry name" value="ATPASE"/>
    <property type="match status" value="1"/>
</dbReference>
<dbReference type="InterPro" id="IPR011579">
    <property type="entry name" value="ATPase_dom"/>
</dbReference>
<evidence type="ECO:0000313" key="4">
    <source>
        <dbReference type="Proteomes" id="UP000605201"/>
    </source>
</evidence>
<dbReference type="Gene3D" id="3.40.50.300">
    <property type="entry name" value="P-loop containing nucleotide triphosphate hydrolases"/>
    <property type="match status" value="1"/>
</dbReference>
<evidence type="ECO:0000259" key="2">
    <source>
        <dbReference type="Pfam" id="PF03008"/>
    </source>
</evidence>
<dbReference type="GO" id="GO:0005524">
    <property type="term" value="F:ATP binding"/>
    <property type="evidence" value="ECO:0007669"/>
    <property type="project" value="UniProtKB-KW"/>
</dbReference>
<protein>
    <submittedName>
        <fullName evidence="3">ATP-binding protein</fullName>
    </submittedName>
</protein>
<dbReference type="PANTHER" id="PTHR34704:SF1">
    <property type="entry name" value="ATPASE"/>
    <property type="match status" value="1"/>
</dbReference>
<feature type="domain" description="ATPase" evidence="1">
    <location>
        <begin position="20"/>
        <end position="223"/>
    </location>
</feature>
<evidence type="ECO:0000313" key="3">
    <source>
        <dbReference type="EMBL" id="MBC8433404.1"/>
    </source>
</evidence>
<dbReference type="SUPFAM" id="SSF46785">
    <property type="entry name" value="Winged helix' DNA-binding domain"/>
    <property type="match status" value="1"/>
</dbReference>
<feature type="domain" description="DUF234" evidence="2">
    <location>
        <begin position="333"/>
        <end position="426"/>
    </location>
</feature>
<dbReference type="AlphaFoldDB" id="A0A8J6P0E8"/>
<gene>
    <name evidence="3" type="ORF">H8D96_15955</name>
</gene>
<dbReference type="InterPro" id="IPR004256">
    <property type="entry name" value="DUF234"/>
</dbReference>
<dbReference type="Pfam" id="PF01637">
    <property type="entry name" value="ATPase_2"/>
    <property type="match status" value="1"/>
</dbReference>
<comment type="caution">
    <text evidence="3">The sequence shown here is derived from an EMBL/GenBank/DDBJ whole genome shotgun (WGS) entry which is preliminary data.</text>
</comment>
<dbReference type="SUPFAM" id="SSF52540">
    <property type="entry name" value="P-loop containing nucleoside triphosphate hydrolases"/>
    <property type="match status" value="1"/>
</dbReference>
<accession>A0A8J6P0E8</accession>
<keyword evidence="3" id="KW-0547">Nucleotide-binding</keyword>
<proteinExistence type="predicted"/>
<keyword evidence="3" id="KW-0067">ATP-binding</keyword>
<dbReference type="EMBL" id="JACNIG010000296">
    <property type="protein sequence ID" value="MBC8433404.1"/>
    <property type="molecule type" value="Genomic_DNA"/>
</dbReference>
<dbReference type="Pfam" id="PF03008">
    <property type="entry name" value="DUF234"/>
    <property type="match status" value="1"/>
</dbReference>
<organism evidence="3 4">
    <name type="scientific">Candidatus Desulfatibia vada</name>
    <dbReference type="NCBI Taxonomy" id="2841696"/>
    <lineage>
        <taxon>Bacteria</taxon>
        <taxon>Pseudomonadati</taxon>
        <taxon>Thermodesulfobacteriota</taxon>
        <taxon>Desulfobacteria</taxon>
        <taxon>Desulfobacterales</taxon>
        <taxon>Desulfobacterales incertae sedis</taxon>
        <taxon>Candidatus Desulfatibia</taxon>
    </lineage>
</organism>
<sequence length="478" mass="55262">MIIDEPVKNEKKTKREKMKFIGRKKELSALDHAYQAQGSAFMPVYGRRRVGKSELIKHFIKDKQALYFLGKQAPARLQLKEFLRNGASALNQPLLEQAWADDWQEAISLVLKQVSVGKKIVLVMDEFQWTAGACPELPSILQSFIDDDWGGRCNVFLILCGSYMGFMEKKVLGKKSPLFGRRSGQIFLKPFSFLEAGEFHPHWSTTEKAKLFFICGGIPYYLKFFARADSVDINIRKNFLNEFSALAREPEFLLREELKELKKYFGILTALSTGAVTNREMARITGIEERTLFYYLNSLIELGYIAKHYPLTGSKPNPKQVHYKLQDPLLRFWFRFVYPNGSAIYQMDEKNAFMNLIKPHLEPYFGHCYEILCRDALGLLYRKEGLTCSYEIGEYWDKDVQIDIVGYRRDGVVDIGECKWGKVSSMERLLKELKAKIASYPNKDNKTINGRLFLRSRRKLPDDSNIQVNSLDDLYSLT</sequence>
<evidence type="ECO:0000259" key="1">
    <source>
        <dbReference type="Pfam" id="PF01637"/>
    </source>
</evidence>
<reference evidence="3 4" key="1">
    <citation type="submission" date="2020-08" db="EMBL/GenBank/DDBJ databases">
        <title>Bridging the membrane lipid divide: bacteria of the FCB group superphylum have the potential to synthesize archaeal ether lipids.</title>
        <authorList>
            <person name="Villanueva L."/>
            <person name="Von Meijenfeldt F.A.B."/>
            <person name="Westbye A.B."/>
            <person name="Yadav S."/>
            <person name="Hopmans E.C."/>
            <person name="Dutilh B.E."/>
            <person name="Sinninghe Damste J.S."/>
        </authorList>
    </citation>
    <scope>NUCLEOTIDE SEQUENCE [LARGE SCALE GENOMIC DNA]</scope>
    <source>
        <strain evidence="3">NIOZ-UU17</strain>
    </source>
</reference>
<dbReference type="InterPro" id="IPR027417">
    <property type="entry name" value="P-loop_NTPase"/>
</dbReference>
<dbReference type="InterPro" id="IPR036390">
    <property type="entry name" value="WH_DNA-bd_sf"/>
</dbReference>